<gene>
    <name evidence="3" type="primary">lhgO_2</name>
    <name evidence="3" type="ORF">NCTC9836_02240</name>
</gene>
<evidence type="ECO:0000259" key="1">
    <source>
        <dbReference type="Pfam" id="PF01266"/>
    </source>
</evidence>
<dbReference type="Gene3D" id="3.50.50.60">
    <property type="entry name" value="FAD/NAD(P)-binding domain"/>
    <property type="match status" value="1"/>
</dbReference>
<evidence type="ECO:0000259" key="2">
    <source>
        <dbReference type="Pfam" id="PF04324"/>
    </source>
</evidence>
<protein>
    <submittedName>
        <fullName evidence="3">FAD-dependent oxidoreductase</fullName>
        <ecNumber evidence="3">1.1.3.15</ecNumber>
    </submittedName>
</protein>
<dbReference type="EC" id="1.1.3.15" evidence="3"/>
<dbReference type="GO" id="GO:0003973">
    <property type="term" value="F:(S)-2-hydroxy-acid oxidase activity"/>
    <property type="evidence" value="ECO:0007669"/>
    <property type="project" value="UniProtKB-EC"/>
</dbReference>
<dbReference type="CDD" id="cd19946">
    <property type="entry name" value="GlpA-like_Fer2_BFD-like"/>
    <property type="match status" value="1"/>
</dbReference>
<dbReference type="PANTHER" id="PTHR42720">
    <property type="entry name" value="GLYCEROL-3-PHOSPHATE DEHYDROGENASE"/>
    <property type="match status" value="1"/>
</dbReference>
<dbReference type="PANTHER" id="PTHR42720:SF1">
    <property type="entry name" value="GLYCEROL 3-PHOSPHATE OXIDASE"/>
    <property type="match status" value="1"/>
</dbReference>
<feature type="domain" description="BFD-like [2Fe-2S]-binding" evidence="2">
    <location>
        <begin position="397"/>
        <end position="450"/>
    </location>
</feature>
<dbReference type="RefSeq" id="WP_115641776.1">
    <property type="nucleotide sequence ID" value="NZ_UFWZ01000001.1"/>
</dbReference>
<dbReference type="Gene3D" id="1.10.10.1100">
    <property type="entry name" value="BFD-like [2Fe-2S]-binding domain"/>
    <property type="match status" value="1"/>
</dbReference>
<name>A0A381JBY8_9CLOT</name>
<proteinExistence type="predicted"/>
<dbReference type="InterPro" id="IPR041854">
    <property type="entry name" value="BFD-like_2Fe2S-bd_dom_sf"/>
</dbReference>
<accession>A0A381JBY8</accession>
<dbReference type="EMBL" id="UFWZ01000001">
    <property type="protein sequence ID" value="SUY47897.1"/>
    <property type="molecule type" value="Genomic_DNA"/>
</dbReference>
<dbReference type="Pfam" id="PF04324">
    <property type="entry name" value="Fer2_BFD"/>
    <property type="match status" value="1"/>
</dbReference>
<dbReference type="SUPFAM" id="SSF54373">
    <property type="entry name" value="FAD-linked reductases, C-terminal domain"/>
    <property type="match status" value="1"/>
</dbReference>
<sequence length="478" mass="52244">MYDVTIIGAGVIGASIARDISKYELNTCVIEKAEDVSSGTSKANSAIIHAGYDANPESMKGKLNAKGNAMFDKLRDELDFPFKRNGSFVLCFEKENAYKLEDLKKQGELNGVPNLKILSKEEILDMEPSISEEVVAALYAPTGGIVCPYELTIALSENACKNGVEFKLNTKVENIIKKDDRYIIKTNNGDIESKVVINAAGVFADEINNMVSEDKIQITPRRGEYCLFDKAAGDMINGTIFQLPTDMGKGVLVTPTVDGNLLVGPNAMDIDDKEDFTTSKEGLDDILKRATRSVKNIPMNQIITNFSGLRAHSNLDDFIIGEARDAKNFINAAGIESPGLSSAPAISEVVLNIVIKMLNPSLKSNFDAIRKSIPKFREMSNDERRELIAKDPRYGKIICRCELITEGEILDSIKGPLGATTLDGVKRRTRAGMGRCQGGFCSSRIVDILSKELNVPVTMIKKNKGNSNILVSENKEGI</sequence>
<feature type="domain" description="FAD dependent oxidoreductase" evidence="1">
    <location>
        <begin position="3"/>
        <end position="350"/>
    </location>
</feature>
<dbReference type="Proteomes" id="UP000254664">
    <property type="component" value="Unassembled WGS sequence"/>
</dbReference>
<evidence type="ECO:0000313" key="3">
    <source>
        <dbReference type="EMBL" id="SUY47897.1"/>
    </source>
</evidence>
<reference evidence="3 4" key="1">
    <citation type="submission" date="2018-06" db="EMBL/GenBank/DDBJ databases">
        <authorList>
            <consortium name="Pathogen Informatics"/>
            <person name="Doyle S."/>
        </authorList>
    </citation>
    <scope>NUCLEOTIDE SEQUENCE [LARGE SCALE GENOMIC DNA]</scope>
    <source>
        <strain evidence="3 4">NCTC9836</strain>
    </source>
</reference>
<dbReference type="OrthoDB" id="9801699at2"/>
<keyword evidence="4" id="KW-1185">Reference proteome</keyword>
<keyword evidence="3" id="KW-0560">Oxidoreductase</keyword>
<dbReference type="InterPro" id="IPR036188">
    <property type="entry name" value="FAD/NAD-bd_sf"/>
</dbReference>
<dbReference type="InterPro" id="IPR006076">
    <property type="entry name" value="FAD-dep_OxRdtase"/>
</dbReference>
<evidence type="ECO:0000313" key="4">
    <source>
        <dbReference type="Proteomes" id="UP000254664"/>
    </source>
</evidence>
<dbReference type="SUPFAM" id="SSF51905">
    <property type="entry name" value="FAD/NAD(P)-binding domain"/>
    <property type="match status" value="1"/>
</dbReference>
<dbReference type="AlphaFoldDB" id="A0A381JBY8"/>
<dbReference type="Gene3D" id="3.30.9.10">
    <property type="entry name" value="D-Amino Acid Oxidase, subunit A, domain 2"/>
    <property type="match status" value="1"/>
</dbReference>
<dbReference type="InterPro" id="IPR052745">
    <property type="entry name" value="G3P_Oxidase/Oxidoreductase"/>
</dbReference>
<dbReference type="InterPro" id="IPR007419">
    <property type="entry name" value="BFD-like_2Fe2S-bd_dom"/>
</dbReference>
<dbReference type="Pfam" id="PF01266">
    <property type="entry name" value="DAO"/>
    <property type="match status" value="1"/>
</dbReference>
<organism evidence="3 4">
    <name type="scientific">Clostridium putrefaciens</name>
    <dbReference type="NCBI Taxonomy" id="99675"/>
    <lineage>
        <taxon>Bacteria</taxon>
        <taxon>Bacillati</taxon>
        <taxon>Bacillota</taxon>
        <taxon>Clostridia</taxon>
        <taxon>Eubacteriales</taxon>
        <taxon>Clostridiaceae</taxon>
        <taxon>Clostridium</taxon>
    </lineage>
</organism>